<dbReference type="EMBL" id="KV454438">
    <property type="protein sequence ID" value="ODQ77759.1"/>
    <property type="molecule type" value="Genomic_DNA"/>
</dbReference>
<dbReference type="Pfam" id="PF01467">
    <property type="entry name" value="CTP_transf_like"/>
    <property type="match status" value="1"/>
</dbReference>
<organism evidence="2 3">
    <name type="scientific">Babjeviella inositovora NRRL Y-12698</name>
    <dbReference type="NCBI Taxonomy" id="984486"/>
    <lineage>
        <taxon>Eukaryota</taxon>
        <taxon>Fungi</taxon>
        <taxon>Dikarya</taxon>
        <taxon>Ascomycota</taxon>
        <taxon>Saccharomycotina</taxon>
        <taxon>Pichiomycetes</taxon>
        <taxon>Serinales incertae sedis</taxon>
        <taxon>Babjeviella</taxon>
    </lineage>
</organism>
<keyword evidence="3" id="KW-1185">Reference proteome</keyword>
<dbReference type="InterPro" id="IPR014729">
    <property type="entry name" value="Rossmann-like_a/b/a_fold"/>
</dbReference>
<dbReference type="Gene3D" id="3.40.50.620">
    <property type="entry name" value="HUPs"/>
    <property type="match status" value="1"/>
</dbReference>
<dbReference type="SUPFAM" id="SSF52374">
    <property type="entry name" value="Nucleotidylyl transferase"/>
    <property type="match status" value="1"/>
</dbReference>
<proteinExistence type="predicted"/>
<dbReference type="AlphaFoldDB" id="A0A1E3QJ98"/>
<dbReference type="GeneID" id="30149840"/>
<dbReference type="NCBIfam" id="TIGR00125">
    <property type="entry name" value="cyt_tran_rel"/>
    <property type="match status" value="1"/>
</dbReference>
<dbReference type="GO" id="GO:0004140">
    <property type="term" value="F:dephospho-CoA kinase activity"/>
    <property type="evidence" value="ECO:0007669"/>
    <property type="project" value="TreeGrafter"/>
</dbReference>
<evidence type="ECO:0000313" key="3">
    <source>
        <dbReference type="Proteomes" id="UP000094336"/>
    </source>
</evidence>
<accession>A0A1E3QJ98</accession>
<evidence type="ECO:0000259" key="1">
    <source>
        <dbReference type="Pfam" id="PF01467"/>
    </source>
</evidence>
<sequence>MGNFDTVAVGGTFDHLHEGHKILLSQSLFLARKTLIVGVTGPKLLVNKKYAEELESYEDRVRIIREFVARLLPKSGDRIEALSVDIYMIEDICGPTGYLEDIDALVISAETRAGGKFVNDFRLKKGMHSLSIVEIGVITPGGTQNEDFSTKLSSTAIRQRIHLKRKEKK</sequence>
<dbReference type="PANTHER" id="PTHR10695">
    <property type="entry name" value="DEPHOSPHO-COA KINASE-RELATED"/>
    <property type="match status" value="1"/>
</dbReference>
<dbReference type="RefSeq" id="XP_018983087.1">
    <property type="nucleotide sequence ID" value="XM_019131987.1"/>
</dbReference>
<dbReference type="InterPro" id="IPR004821">
    <property type="entry name" value="Cyt_trans-like"/>
</dbReference>
<evidence type="ECO:0000313" key="2">
    <source>
        <dbReference type="EMBL" id="ODQ77759.1"/>
    </source>
</evidence>
<reference evidence="3" key="1">
    <citation type="submission" date="2016-05" db="EMBL/GenBank/DDBJ databases">
        <title>Comparative genomics of biotechnologically important yeasts.</title>
        <authorList>
            <consortium name="DOE Joint Genome Institute"/>
            <person name="Riley R."/>
            <person name="Haridas S."/>
            <person name="Wolfe K.H."/>
            <person name="Lopes M.R."/>
            <person name="Hittinger C.T."/>
            <person name="Goker M."/>
            <person name="Salamov A."/>
            <person name="Wisecaver J."/>
            <person name="Long T.M."/>
            <person name="Aerts A.L."/>
            <person name="Barry K."/>
            <person name="Choi C."/>
            <person name="Clum A."/>
            <person name="Coughlan A.Y."/>
            <person name="Deshpande S."/>
            <person name="Douglass A.P."/>
            <person name="Hanson S.J."/>
            <person name="Klenk H.-P."/>
            <person name="Labutti K."/>
            <person name="Lapidus A."/>
            <person name="Lindquist E."/>
            <person name="Lipzen A."/>
            <person name="Meier-Kolthoff J.P."/>
            <person name="Ohm R.A."/>
            <person name="Otillar R.P."/>
            <person name="Pangilinan J."/>
            <person name="Peng Y."/>
            <person name="Rokas A."/>
            <person name="Rosa C.A."/>
            <person name="Scheuner C."/>
            <person name="Sibirny A.A."/>
            <person name="Slot J.C."/>
            <person name="Stielow J.B."/>
            <person name="Sun H."/>
            <person name="Kurtzman C.P."/>
            <person name="Blackwell M."/>
            <person name="Grigoriev I.V."/>
            <person name="Jeffries T.W."/>
        </authorList>
    </citation>
    <scope>NUCLEOTIDE SEQUENCE [LARGE SCALE GENOMIC DNA]</scope>
    <source>
        <strain evidence="3">NRRL Y-12698</strain>
    </source>
</reference>
<dbReference type="GO" id="GO:0015937">
    <property type="term" value="P:coenzyme A biosynthetic process"/>
    <property type="evidence" value="ECO:0007669"/>
    <property type="project" value="TreeGrafter"/>
</dbReference>
<name>A0A1E3QJ98_9ASCO</name>
<dbReference type="OrthoDB" id="330671at2759"/>
<feature type="domain" description="Cytidyltransferase-like" evidence="1">
    <location>
        <begin position="9"/>
        <end position="160"/>
    </location>
</feature>
<protein>
    <recommendedName>
        <fullName evidence="1">Cytidyltransferase-like domain-containing protein</fullName>
    </recommendedName>
</protein>
<dbReference type="Proteomes" id="UP000094336">
    <property type="component" value="Unassembled WGS sequence"/>
</dbReference>
<dbReference type="PANTHER" id="PTHR10695:SF46">
    <property type="entry name" value="BIFUNCTIONAL COENZYME A SYNTHASE-RELATED"/>
    <property type="match status" value="1"/>
</dbReference>
<dbReference type="STRING" id="984486.A0A1E3QJ98"/>
<gene>
    <name evidence="2" type="ORF">BABINDRAFT_40704</name>
</gene>